<accession>A7I6P5</accession>
<evidence type="ECO:0000313" key="2">
    <source>
        <dbReference type="EMBL" id="ABS55406.1"/>
    </source>
</evidence>
<evidence type="ECO:0000256" key="1">
    <source>
        <dbReference type="SAM" id="Phobius"/>
    </source>
</evidence>
<protein>
    <submittedName>
        <fullName evidence="2">Membrane-bound metal-dependent hydrolase</fullName>
    </submittedName>
</protein>
<dbReference type="InterPro" id="IPR007404">
    <property type="entry name" value="YdjM-like"/>
</dbReference>
<keyword evidence="1" id="KW-1133">Transmembrane helix</keyword>
<dbReference type="HOGENOM" id="CLU_1136057_0_0_2"/>
<evidence type="ECO:0000313" key="3">
    <source>
        <dbReference type="Proteomes" id="UP000002408"/>
    </source>
</evidence>
<keyword evidence="1" id="KW-0812">Transmembrane</keyword>
<keyword evidence="1" id="KW-0472">Membrane</keyword>
<feature type="transmembrane region" description="Helical" evidence="1">
    <location>
        <begin position="124"/>
        <end position="142"/>
    </location>
</feature>
<feature type="transmembrane region" description="Helical" evidence="1">
    <location>
        <begin position="99"/>
        <end position="118"/>
    </location>
</feature>
<proteinExistence type="predicted"/>
<sequence precursor="true">MITRHHFALALICSLILFSSFLFTRPIIAFLVCTGTCIGSLLPDIHMSRPKKTGPRTLAWALVQLPRKACAWILYRIYAALELPVTDPTDKRLTHSLPGILFITLSSGLLLLIPAYIISPANTIDGIIFLFGLFLGMIFHLIEDLCTRKGIFPFFPLSQTQIAGSIRPCDHEDHRIRWFHVLHGGVLLILLILDGTGILVPALAFPAGLAGLAICLGIMVYLSDVTVRQASSPGARVQPAAVQGTGRR</sequence>
<keyword evidence="3" id="KW-1185">Reference proteome</keyword>
<dbReference type="EMBL" id="CP000780">
    <property type="protein sequence ID" value="ABS55406.1"/>
    <property type="molecule type" value="Genomic_DNA"/>
</dbReference>
<reference evidence="3" key="1">
    <citation type="journal article" date="2015" name="Microbiology">
        <title>Genome of Methanoregula boonei 6A8 reveals adaptations to oligotrophic peatland environments.</title>
        <authorList>
            <person name="Braeuer S."/>
            <person name="Cadillo-Quiroz H."/>
            <person name="Kyrpides N."/>
            <person name="Woyke T."/>
            <person name="Goodwin L."/>
            <person name="Detter C."/>
            <person name="Podell S."/>
            <person name="Yavitt J.B."/>
            <person name="Zinder S.H."/>
        </authorList>
    </citation>
    <scope>NUCLEOTIDE SEQUENCE [LARGE SCALE GENOMIC DNA]</scope>
    <source>
        <strain evidence="3">DSM 21154 / JCM 14090 / 6A8</strain>
    </source>
</reference>
<dbReference type="eggNOG" id="arCOG01745">
    <property type="taxonomic scope" value="Archaea"/>
</dbReference>
<keyword evidence="2" id="KW-0378">Hydrolase</keyword>
<dbReference type="GO" id="GO:0016787">
    <property type="term" value="F:hydrolase activity"/>
    <property type="evidence" value="ECO:0007669"/>
    <property type="project" value="UniProtKB-KW"/>
</dbReference>
<dbReference type="KEGG" id="mbn:Mboo_0888"/>
<dbReference type="Pfam" id="PF04307">
    <property type="entry name" value="YdjM"/>
    <property type="match status" value="1"/>
</dbReference>
<dbReference type="GeneID" id="5411853"/>
<dbReference type="RefSeq" id="WP_012106430.1">
    <property type="nucleotide sequence ID" value="NC_009712.1"/>
</dbReference>
<dbReference type="Proteomes" id="UP000002408">
    <property type="component" value="Chromosome"/>
</dbReference>
<dbReference type="AlphaFoldDB" id="A7I6P5"/>
<organism evidence="2 3">
    <name type="scientific">Methanoregula boonei (strain DSM 21154 / JCM 14090 / 6A8)</name>
    <dbReference type="NCBI Taxonomy" id="456442"/>
    <lineage>
        <taxon>Archaea</taxon>
        <taxon>Methanobacteriati</taxon>
        <taxon>Methanobacteriota</taxon>
        <taxon>Stenosarchaea group</taxon>
        <taxon>Methanomicrobia</taxon>
        <taxon>Methanomicrobiales</taxon>
        <taxon>Methanoregulaceae</taxon>
        <taxon>Methanoregula</taxon>
    </lineage>
</organism>
<feature type="transmembrane region" description="Helical" evidence="1">
    <location>
        <begin position="199"/>
        <end position="222"/>
    </location>
</feature>
<gene>
    <name evidence="2" type="ordered locus">Mboo_0888</name>
</gene>
<feature type="transmembrane region" description="Helical" evidence="1">
    <location>
        <begin position="176"/>
        <end position="193"/>
    </location>
</feature>
<dbReference type="OrthoDB" id="137427at2157"/>
<name>A7I6P5_METB6</name>